<dbReference type="InterPro" id="IPR000811">
    <property type="entry name" value="Glyco_trans_35"/>
</dbReference>
<sequence>EYFLVACGLRDITRRFLAQNKNFEEFANYVAIQLNDTHPALTVVELMRYLVDERRIEWEKAWEITRATCAYTNHTLLPEALELWPVSLIEKVLPRHLQIIYEINSRFLKRLRASIPLTKRN</sequence>
<evidence type="ECO:0000256" key="1">
    <source>
        <dbReference type="ARBA" id="ARBA00006047"/>
    </source>
</evidence>
<dbReference type="Pfam" id="PF00343">
    <property type="entry name" value="Phosphorylase"/>
    <property type="match status" value="1"/>
</dbReference>
<protein>
    <recommendedName>
        <fullName evidence="2">Alpha-1,4 glucan phosphorylase</fullName>
        <ecNumber evidence="2">2.4.1.1</ecNumber>
    </recommendedName>
</protein>
<dbReference type="Gene3D" id="3.40.50.2000">
    <property type="entry name" value="Glycogen Phosphorylase B"/>
    <property type="match status" value="1"/>
</dbReference>
<evidence type="ECO:0000256" key="2">
    <source>
        <dbReference type="RuleBase" id="RU000587"/>
    </source>
</evidence>
<evidence type="ECO:0000313" key="3">
    <source>
        <dbReference type="EMBL" id="GKT33384.1"/>
    </source>
</evidence>
<comment type="caution">
    <text evidence="3">The sequence shown here is derived from an EMBL/GenBank/DDBJ whole genome shotgun (WGS) entry which is preliminary data.</text>
</comment>
<keyword evidence="2" id="KW-0119">Carbohydrate metabolism</keyword>
<accession>A0ABQ5KPL7</accession>
<proteinExistence type="inferred from homology"/>
<keyword evidence="2" id="KW-0328">Glycosyltransferase</keyword>
<dbReference type="GO" id="GO:0016740">
    <property type="term" value="F:transferase activity"/>
    <property type="evidence" value="ECO:0007669"/>
    <property type="project" value="UniProtKB-KW"/>
</dbReference>
<comment type="similarity">
    <text evidence="1 2">Belongs to the glycogen phosphorylase family.</text>
</comment>
<feature type="non-terminal residue" evidence="3">
    <location>
        <position position="1"/>
    </location>
</feature>
<keyword evidence="2" id="KW-0663">Pyridoxal phosphate</keyword>
<evidence type="ECO:0000313" key="4">
    <source>
        <dbReference type="Proteomes" id="UP001057375"/>
    </source>
</evidence>
<comment type="catalytic activity">
    <reaction evidence="2">
        <text>[(1-&gt;4)-alpha-D-glucosyl](n) + phosphate = [(1-&gt;4)-alpha-D-glucosyl](n-1) + alpha-D-glucose 1-phosphate</text>
        <dbReference type="Rhea" id="RHEA:41732"/>
        <dbReference type="Rhea" id="RHEA-COMP:9584"/>
        <dbReference type="Rhea" id="RHEA-COMP:9586"/>
        <dbReference type="ChEBI" id="CHEBI:15444"/>
        <dbReference type="ChEBI" id="CHEBI:43474"/>
        <dbReference type="ChEBI" id="CHEBI:58601"/>
        <dbReference type="EC" id="2.4.1.1"/>
    </reaction>
</comment>
<name>A0ABQ5KPL7_9EUKA</name>
<dbReference type="PANTHER" id="PTHR11468">
    <property type="entry name" value="GLYCOGEN PHOSPHORYLASE"/>
    <property type="match status" value="1"/>
</dbReference>
<dbReference type="EC" id="2.4.1.1" evidence="2"/>
<dbReference type="Proteomes" id="UP001057375">
    <property type="component" value="Unassembled WGS sequence"/>
</dbReference>
<keyword evidence="2 3" id="KW-0808">Transferase</keyword>
<keyword evidence="4" id="KW-1185">Reference proteome</keyword>
<comment type="cofactor">
    <cofactor evidence="2">
        <name>pyridoxal 5'-phosphate</name>
        <dbReference type="ChEBI" id="CHEBI:597326"/>
    </cofactor>
</comment>
<comment type="function">
    <text evidence="2">Allosteric enzyme that catalyzes the rate-limiting step in glycogen catabolism, the phosphorolytic cleavage of glycogen to produce glucose-1-phosphate, and plays a central role in maintaining cellular and organismal glucose homeostasis.</text>
</comment>
<reference evidence="3" key="1">
    <citation type="submission" date="2022-03" db="EMBL/GenBank/DDBJ databases">
        <title>Draft genome sequence of Aduncisulcus paluster, a free-living microaerophilic Fornicata.</title>
        <authorList>
            <person name="Yuyama I."/>
            <person name="Kume K."/>
            <person name="Tamura T."/>
            <person name="Inagaki Y."/>
            <person name="Hashimoto T."/>
        </authorList>
    </citation>
    <scope>NUCLEOTIDE SEQUENCE</scope>
    <source>
        <strain evidence="3">NY0171</strain>
    </source>
</reference>
<gene>
    <name evidence="3" type="ORF">ADUPG1_002474</name>
</gene>
<dbReference type="PANTHER" id="PTHR11468:SF3">
    <property type="entry name" value="GLYCOGEN PHOSPHORYLASE, LIVER FORM"/>
    <property type="match status" value="1"/>
</dbReference>
<organism evidence="3 4">
    <name type="scientific">Aduncisulcus paluster</name>
    <dbReference type="NCBI Taxonomy" id="2918883"/>
    <lineage>
        <taxon>Eukaryota</taxon>
        <taxon>Metamonada</taxon>
        <taxon>Carpediemonas-like organisms</taxon>
        <taxon>Aduncisulcus</taxon>
    </lineage>
</organism>
<dbReference type="SUPFAM" id="SSF53756">
    <property type="entry name" value="UDP-Glycosyltransferase/glycogen phosphorylase"/>
    <property type="match status" value="1"/>
</dbReference>
<dbReference type="EMBL" id="BQXS01002895">
    <property type="protein sequence ID" value="GKT33384.1"/>
    <property type="molecule type" value="Genomic_DNA"/>
</dbReference>